<evidence type="ECO:0000256" key="3">
    <source>
        <dbReference type="PROSITE-ProRule" id="PRU00708"/>
    </source>
</evidence>
<feature type="repeat" description="PPR" evidence="3">
    <location>
        <begin position="778"/>
        <end position="812"/>
    </location>
</feature>
<dbReference type="FunFam" id="1.25.40.10:FF:003613">
    <property type="entry name" value="Pentatricopeptide repeat-containing protein At3g23020"/>
    <property type="match status" value="1"/>
</dbReference>
<feature type="repeat" description="PPR" evidence="3">
    <location>
        <begin position="358"/>
        <end position="392"/>
    </location>
</feature>
<dbReference type="InterPro" id="IPR002885">
    <property type="entry name" value="PPR_rpt"/>
</dbReference>
<dbReference type="PROSITE" id="PS51375">
    <property type="entry name" value="PPR"/>
    <property type="match status" value="9"/>
</dbReference>
<gene>
    <name evidence="4" type="ORF">TEA_026358</name>
</gene>
<dbReference type="Proteomes" id="UP000306102">
    <property type="component" value="Unassembled WGS sequence"/>
</dbReference>
<feature type="repeat" description="PPR" evidence="3">
    <location>
        <begin position="709"/>
        <end position="743"/>
    </location>
</feature>
<dbReference type="PROSITE" id="PS51257">
    <property type="entry name" value="PROKAR_LIPOPROTEIN"/>
    <property type="match status" value="1"/>
</dbReference>
<keyword evidence="5" id="KW-1185">Reference proteome</keyword>
<evidence type="ECO:0000256" key="1">
    <source>
        <dbReference type="ARBA" id="ARBA00007626"/>
    </source>
</evidence>
<feature type="repeat" description="PPR" evidence="3">
    <location>
        <begin position="219"/>
        <end position="253"/>
    </location>
</feature>
<dbReference type="EMBL" id="SDRB02000263">
    <property type="protein sequence ID" value="THG23509.1"/>
    <property type="molecule type" value="Genomic_DNA"/>
</dbReference>
<name>A0A4S4F215_CAMSN</name>
<dbReference type="Pfam" id="PF13812">
    <property type="entry name" value="PPR_3"/>
    <property type="match status" value="1"/>
</dbReference>
<dbReference type="NCBIfam" id="TIGR00756">
    <property type="entry name" value="PPR"/>
    <property type="match status" value="7"/>
</dbReference>
<comment type="caution">
    <text evidence="4">The sequence shown here is derived from an EMBL/GenBank/DDBJ whole genome shotgun (WGS) entry which is preliminary data.</text>
</comment>
<dbReference type="AlphaFoldDB" id="A0A4S4F215"/>
<comment type="similarity">
    <text evidence="1">Belongs to the PPR family. P subfamily.</text>
</comment>
<sequence>MKKLDSSSQLWGHYSLSAYTCSVHITGACIPNPFSKFKGIRVSRSGTELSDISRSSQTDHSFNCSNKYLGNKSLVLEDSNFNGRQFRRRGRSVWKKSRGVKNVGSDDLREREEEKKPVIVDETTSVNFVSGVENALDVDSYAIEPDLSLEHCNLILKRLERHSDSKALRFFEWMRSNGKLKQNLTAYNLALRVVGRKEDWSVADALIREMTTDSGCELNFQIFNTLIYACFKQGHVGLGARWFRLMLENGVCPNEATFGMLMSLYQKGWNVEEAQFTFFKMRNFGLRCQSAYSAMITIYTRLGLYNKAEEIIWFLREDEVILNMENWLVLLNAYSQQGKLEEAELVLVSMQEAGFPPNIIAYNTLITGYGKICKMDAAQCLFQNLGAVQIEPDETTYRSMIEGWGRANSYKEANWYYRELKQAGFQPNSSNMYTMINLQANHEDEEAASTTLEDMMMMGCQYSSVLGILLQAYERAGRFDKVPRVVKGSFYEHVLFNQTSCSILVMAYVKHCLVSDAIKILQEKKWKDQSFEDNLYHLLICSCKDLGHLENAVKIYAHMPKSDDKPNLHIICTMMGIYSVMNLFTEAENLYLKLKSAGVALDMIAFSIVVRMYVKAGRINDACSVLDTMEKQKNIVPDIYLLRDMLRIYQQCGMLDKLADLYYYKIVKTGVSWDQEMYNCVINCCAYALPVDELSRIFDEMLQRGFAPNTITFNVMLNVYGKSRLFKKVRKVFWMARKRGLVDVISYNTIVAAYGQNKCLKNMSSTVRKMQCNGFSVSLEAYNCMLDAYGKNGQMKNFTSVLQRMRESGCASDHYTYNIMINIYGEQGWIEDIAGVLMELKATTGLGPDLCSYNTLIKAYGIAGLVEDAVALVKEMRESGIEPDRITYTNLITALRRNDKFLEAVKWSLWMKQMGL</sequence>
<dbReference type="GO" id="GO:0031930">
    <property type="term" value="P:mitochondria-nucleus signaling pathway"/>
    <property type="evidence" value="ECO:0007669"/>
    <property type="project" value="TreeGrafter"/>
</dbReference>
<reference evidence="4 5" key="1">
    <citation type="journal article" date="2018" name="Proc. Natl. Acad. Sci. U.S.A.">
        <title>Draft genome sequence of Camellia sinensis var. sinensis provides insights into the evolution of the tea genome and tea quality.</title>
        <authorList>
            <person name="Wei C."/>
            <person name="Yang H."/>
            <person name="Wang S."/>
            <person name="Zhao J."/>
            <person name="Liu C."/>
            <person name="Gao L."/>
            <person name="Xia E."/>
            <person name="Lu Y."/>
            <person name="Tai Y."/>
            <person name="She G."/>
            <person name="Sun J."/>
            <person name="Cao H."/>
            <person name="Tong W."/>
            <person name="Gao Q."/>
            <person name="Li Y."/>
            <person name="Deng W."/>
            <person name="Jiang X."/>
            <person name="Wang W."/>
            <person name="Chen Q."/>
            <person name="Zhang S."/>
            <person name="Li H."/>
            <person name="Wu J."/>
            <person name="Wang P."/>
            <person name="Li P."/>
            <person name="Shi C."/>
            <person name="Zheng F."/>
            <person name="Jian J."/>
            <person name="Huang B."/>
            <person name="Shan D."/>
            <person name="Shi M."/>
            <person name="Fang C."/>
            <person name="Yue Y."/>
            <person name="Li F."/>
            <person name="Li D."/>
            <person name="Wei S."/>
            <person name="Han B."/>
            <person name="Jiang C."/>
            <person name="Yin Y."/>
            <person name="Xia T."/>
            <person name="Zhang Z."/>
            <person name="Bennetzen J.L."/>
            <person name="Zhao S."/>
            <person name="Wan X."/>
        </authorList>
    </citation>
    <scope>NUCLEOTIDE SEQUENCE [LARGE SCALE GENOMIC DNA]</scope>
    <source>
        <strain evidence="5">cv. Shuchazao</strain>
        <tissue evidence="4">Leaf</tissue>
    </source>
</reference>
<keyword evidence="2" id="KW-0677">Repeat</keyword>
<accession>A0A4S4F215</accession>
<dbReference type="GO" id="GO:0009507">
    <property type="term" value="C:chloroplast"/>
    <property type="evidence" value="ECO:0007669"/>
    <property type="project" value="TreeGrafter"/>
</dbReference>
<dbReference type="InterPro" id="IPR011990">
    <property type="entry name" value="TPR-like_helical_dom_sf"/>
</dbReference>
<dbReference type="Gene3D" id="1.25.40.10">
    <property type="entry name" value="Tetratricopeptide repeat domain"/>
    <property type="match status" value="5"/>
</dbReference>
<dbReference type="Pfam" id="PF13041">
    <property type="entry name" value="PPR_2"/>
    <property type="match status" value="4"/>
</dbReference>
<evidence type="ECO:0000313" key="5">
    <source>
        <dbReference type="Proteomes" id="UP000306102"/>
    </source>
</evidence>
<organism evidence="4 5">
    <name type="scientific">Camellia sinensis var. sinensis</name>
    <name type="common">China tea</name>
    <dbReference type="NCBI Taxonomy" id="542762"/>
    <lineage>
        <taxon>Eukaryota</taxon>
        <taxon>Viridiplantae</taxon>
        <taxon>Streptophyta</taxon>
        <taxon>Embryophyta</taxon>
        <taxon>Tracheophyta</taxon>
        <taxon>Spermatophyta</taxon>
        <taxon>Magnoliopsida</taxon>
        <taxon>eudicotyledons</taxon>
        <taxon>Gunneridae</taxon>
        <taxon>Pentapetalae</taxon>
        <taxon>asterids</taxon>
        <taxon>Ericales</taxon>
        <taxon>Theaceae</taxon>
        <taxon>Camellia</taxon>
    </lineage>
</organism>
<dbReference type="PANTHER" id="PTHR47936:SF1">
    <property type="entry name" value="PENTATRICOPEPTIDE REPEAT-CONTAINING PROTEIN GUN1, CHLOROPLASTIC"/>
    <property type="match status" value="1"/>
</dbReference>
<dbReference type="GO" id="GO:0010019">
    <property type="term" value="P:chloroplast-nucleus signaling pathway"/>
    <property type="evidence" value="ECO:0007669"/>
    <property type="project" value="TreeGrafter"/>
</dbReference>
<feature type="repeat" description="PPR" evidence="3">
    <location>
        <begin position="602"/>
        <end position="636"/>
    </location>
</feature>
<dbReference type="STRING" id="542762.A0A4S4F215"/>
<evidence type="ECO:0000313" key="4">
    <source>
        <dbReference type="EMBL" id="THG23509.1"/>
    </source>
</evidence>
<feature type="repeat" description="PPR" evidence="3">
    <location>
        <begin position="674"/>
        <end position="708"/>
    </location>
</feature>
<proteinExistence type="inferred from homology"/>
<protein>
    <submittedName>
        <fullName evidence="4">Uncharacterized protein</fullName>
    </submittedName>
</protein>
<feature type="repeat" description="PPR" evidence="3">
    <location>
        <begin position="323"/>
        <end position="357"/>
    </location>
</feature>
<feature type="repeat" description="PPR" evidence="3">
    <location>
        <begin position="393"/>
        <end position="427"/>
    </location>
</feature>
<dbReference type="PANTHER" id="PTHR47936">
    <property type="entry name" value="PPR_LONG DOMAIN-CONTAINING PROTEIN"/>
    <property type="match status" value="1"/>
</dbReference>
<evidence type="ECO:0000256" key="2">
    <source>
        <dbReference type="ARBA" id="ARBA00022737"/>
    </source>
</evidence>
<dbReference type="Pfam" id="PF01535">
    <property type="entry name" value="PPR"/>
    <property type="match status" value="5"/>
</dbReference>
<feature type="repeat" description="PPR" evidence="3">
    <location>
        <begin position="849"/>
        <end position="883"/>
    </location>
</feature>